<dbReference type="EMBL" id="JAXQNO010000024">
    <property type="protein sequence ID" value="KAK4762808.1"/>
    <property type="molecule type" value="Genomic_DNA"/>
</dbReference>
<keyword evidence="4" id="KW-1185">Reference proteome</keyword>
<evidence type="ECO:0000313" key="3">
    <source>
        <dbReference type="EMBL" id="KAK4762808.1"/>
    </source>
</evidence>
<feature type="chain" id="PRO_5042980885" evidence="2">
    <location>
        <begin position="20"/>
        <end position="146"/>
    </location>
</feature>
<comment type="caution">
    <text evidence="3">The sequence shown here is derived from an EMBL/GenBank/DDBJ whole genome shotgun (WGS) entry which is preliminary data.</text>
</comment>
<feature type="signal peptide" evidence="2">
    <location>
        <begin position="1"/>
        <end position="19"/>
    </location>
</feature>
<dbReference type="Proteomes" id="UP001346149">
    <property type="component" value="Unassembled WGS sequence"/>
</dbReference>
<evidence type="ECO:0000256" key="2">
    <source>
        <dbReference type="SAM" id="SignalP"/>
    </source>
</evidence>
<dbReference type="AlphaFoldDB" id="A0AAN7K6N6"/>
<keyword evidence="1" id="KW-0812">Transmembrane</keyword>
<keyword evidence="1" id="KW-0472">Membrane</keyword>
<sequence length="146" mass="16238">MGSVRCFFIACYCLHRVMFVSVALVKDLVKEDRLPVSTVSMFRLGCLCLNCKAYQVLVRGVMAVSGIDPKRIADLRIHETLDDLRTDLAEYIAELSEVTVKERGIFSLVLSGGCIIHLMGFLLFPAICTLSMATCPRRRLLMSSSS</sequence>
<organism evidence="3 4">
    <name type="scientific">Trapa natans</name>
    <name type="common">Water chestnut</name>
    <dbReference type="NCBI Taxonomy" id="22666"/>
    <lineage>
        <taxon>Eukaryota</taxon>
        <taxon>Viridiplantae</taxon>
        <taxon>Streptophyta</taxon>
        <taxon>Embryophyta</taxon>
        <taxon>Tracheophyta</taxon>
        <taxon>Spermatophyta</taxon>
        <taxon>Magnoliopsida</taxon>
        <taxon>eudicotyledons</taxon>
        <taxon>Gunneridae</taxon>
        <taxon>Pentapetalae</taxon>
        <taxon>rosids</taxon>
        <taxon>malvids</taxon>
        <taxon>Myrtales</taxon>
        <taxon>Lythraceae</taxon>
        <taxon>Trapa</taxon>
    </lineage>
</organism>
<reference evidence="3 4" key="1">
    <citation type="journal article" date="2023" name="Hortic Res">
        <title>Pangenome of water caltrop reveals structural variations and asymmetric subgenome divergence after allopolyploidization.</title>
        <authorList>
            <person name="Zhang X."/>
            <person name="Chen Y."/>
            <person name="Wang L."/>
            <person name="Yuan Y."/>
            <person name="Fang M."/>
            <person name="Shi L."/>
            <person name="Lu R."/>
            <person name="Comes H.P."/>
            <person name="Ma Y."/>
            <person name="Chen Y."/>
            <person name="Huang G."/>
            <person name="Zhou Y."/>
            <person name="Zheng Z."/>
            <person name="Qiu Y."/>
        </authorList>
    </citation>
    <scope>NUCLEOTIDE SEQUENCE [LARGE SCALE GENOMIC DNA]</scope>
    <source>
        <strain evidence="3">F231</strain>
    </source>
</reference>
<gene>
    <name evidence="3" type="ORF">SAY86_008576</name>
</gene>
<evidence type="ECO:0000256" key="1">
    <source>
        <dbReference type="SAM" id="Phobius"/>
    </source>
</evidence>
<keyword evidence="1" id="KW-1133">Transmembrane helix</keyword>
<feature type="transmembrane region" description="Helical" evidence="1">
    <location>
        <begin position="105"/>
        <end position="133"/>
    </location>
</feature>
<name>A0AAN7K6N6_TRANT</name>
<proteinExistence type="predicted"/>
<evidence type="ECO:0000313" key="4">
    <source>
        <dbReference type="Proteomes" id="UP001346149"/>
    </source>
</evidence>
<protein>
    <submittedName>
        <fullName evidence="3">Uncharacterized protein</fullName>
    </submittedName>
</protein>
<accession>A0AAN7K6N6</accession>
<keyword evidence="2" id="KW-0732">Signal</keyword>